<evidence type="ECO:0000313" key="2">
    <source>
        <dbReference type="Proteomes" id="UP001227192"/>
    </source>
</evidence>
<gene>
    <name evidence="1" type="ORF">VN97_g7746</name>
</gene>
<accession>A0AAI9TF18</accession>
<sequence length="66" mass="7591">MGVLTGVGYGVVDCGTAEHNSLGCNPARFYFWAEKRETTIWTMLYTIIYYKEYLIGRVLETKLSFI</sequence>
<comment type="caution">
    <text evidence="1">The sequence shown here is derived from an EMBL/GenBank/DDBJ whole genome shotgun (WGS) entry which is preliminary data.</text>
</comment>
<protein>
    <submittedName>
        <fullName evidence="1">Uncharacterized protein</fullName>
    </submittedName>
</protein>
<dbReference type="Proteomes" id="UP001227192">
    <property type="component" value="Unassembled WGS sequence"/>
</dbReference>
<name>A0AAI9TF18_PENTH</name>
<reference evidence="1" key="1">
    <citation type="submission" date="2015-06" db="EMBL/GenBank/DDBJ databases">
        <authorList>
            <person name="Nguyen H."/>
        </authorList>
    </citation>
    <scope>NUCLEOTIDE SEQUENCE</scope>
    <source>
        <strain evidence="1">DAOM 180753</strain>
    </source>
</reference>
<evidence type="ECO:0000313" key="1">
    <source>
        <dbReference type="EMBL" id="KAJ9485615.1"/>
    </source>
</evidence>
<organism evidence="1 2">
    <name type="scientific">Penicillium thymicola</name>
    <dbReference type="NCBI Taxonomy" id="293382"/>
    <lineage>
        <taxon>Eukaryota</taxon>
        <taxon>Fungi</taxon>
        <taxon>Dikarya</taxon>
        <taxon>Ascomycota</taxon>
        <taxon>Pezizomycotina</taxon>
        <taxon>Eurotiomycetes</taxon>
        <taxon>Eurotiomycetidae</taxon>
        <taxon>Eurotiales</taxon>
        <taxon>Aspergillaceae</taxon>
        <taxon>Penicillium</taxon>
    </lineage>
</organism>
<proteinExistence type="predicted"/>
<reference evidence="1" key="2">
    <citation type="journal article" date="2016" name="Fungal Biol.">
        <title>Ochratoxin A production by Penicillium thymicola.</title>
        <authorList>
            <person name="Nguyen H.D.T."/>
            <person name="McMullin D.R."/>
            <person name="Ponomareva E."/>
            <person name="Riley R."/>
            <person name="Pomraning K.R."/>
            <person name="Baker S.E."/>
            <person name="Seifert K.A."/>
        </authorList>
    </citation>
    <scope>NUCLEOTIDE SEQUENCE</scope>
    <source>
        <strain evidence="1">DAOM 180753</strain>
    </source>
</reference>
<dbReference type="AlphaFoldDB" id="A0AAI9TF18"/>
<dbReference type="EMBL" id="LACB01000256">
    <property type="protein sequence ID" value="KAJ9485615.1"/>
    <property type="molecule type" value="Genomic_DNA"/>
</dbReference>
<keyword evidence="2" id="KW-1185">Reference proteome</keyword>